<accession>A0A1T4LK90</accession>
<proteinExistence type="predicted"/>
<evidence type="ECO:0000256" key="1">
    <source>
        <dbReference type="SAM" id="SignalP"/>
    </source>
</evidence>
<evidence type="ECO:0000313" key="2">
    <source>
        <dbReference type="EMBL" id="SJZ54967.1"/>
    </source>
</evidence>
<dbReference type="Proteomes" id="UP000190888">
    <property type="component" value="Unassembled WGS sequence"/>
</dbReference>
<organism evidence="2 3">
    <name type="scientific">Sediminibacterium ginsengisoli</name>
    <dbReference type="NCBI Taxonomy" id="413434"/>
    <lineage>
        <taxon>Bacteria</taxon>
        <taxon>Pseudomonadati</taxon>
        <taxon>Bacteroidota</taxon>
        <taxon>Chitinophagia</taxon>
        <taxon>Chitinophagales</taxon>
        <taxon>Chitinophagaceae</taxon>
        <taxon>Sediminibacterium</taxon>
    </lineage>
</organism>
<reference evidence="2 3" key="1">
    <citation type="submission" date="2017-02" db="EMBL/GenBank/DDBJ databases">
        <authorList>
            <person name="Peterson S.W."/>
        </authorList>
    </citation>
    <scope>NUCLEOTIDE SEQUENCE [LARGE SCALE GENOMIC DNA]</scope>
    <source>
        <strain evidence="2 3">DSM 22335</strain>
    </source>
</reference>
<keyword evidence="1" id="KW-0732">Signal</keyword>
<dbReference type="OrthoDB" id="9808374at2"/>
<feature type="chain" id="PRO_5012301181" description="DUF2911 domain-containing protein" evidence="1">
    <location>
        <begin position="21"/>
        <end position="282"/>
    </location>
</feature>
<evidence type="ECO:0000313" key="3">
    <source>
        <dbReference type="Proteomes" id="UP000190888"/>
    </source>
</evidence>
<dbReference type="InterPro" id="IPR021314">
    <property type="entry name" value="DUF2911"/>
</dbReference>
<dbReference type="InterPro" id="IPR011990">
    <property type="entry name" value="TPR-like_helical_dom_sf"/>
</dbReference>
<dbReference type="Gene3D" id="1.25.40.10">
    <property type="entry name" value="Tetratricopeptide repeat domain"/>
    <property type="match status" value="1"/>
</dbReference>
<dbReference type="EMBL" id="FUWH01000002">
    <property type="protein sequence ID" value="SJZ54967.1"/>
    <property type="molecule type" value="Genomic_DNA"/>
</dbReference>
<feature type="signal peptide" evidence="1">
    <location>
        <begin position="1"/>
        <end position="20"/>
    </location>
</feature>
<name>A0A1T4LK90_9BACT</name>
<protein>
    <recommendedName>
        <fullName evidence="4">DUF2911 domain-containing protein</fullName>
    </recommendedName>
</protein>
<dbReference type="AlphaFoldDB" id="A0A1T4LK90"/>
<dbReference type="STRING" id="413434.SAMN04488132_102535"/>
<evidence type="ECO:0008006" key="4">
    <source>
        <dbReference type="Google" id="ProtNLM"/>
    </source>
</evidence>
<dbReference type="SUPFAM" id="SSF48452">
    <property type="entry name" value="TPR-like"/>
    <property type="match status" value="1"/>
</dbReference>
<gene>
    <name evidence="2" type="ORF">SAMN04488132_102535</name>
</gene>
<dbReference type="Pfam" id="PF11138">
    <property type="entry name" value="DUF2911"/>
    <property type="match status" value="1"/>
</dbReference>
<keyword evidence="3" id="KW-1185">Reference proteome</keyword>
<sequence length="282" mass="31283">MNMKRTLLLAALCCSIGAFSQIRMPAPSPTQKITQDFGMGGIELIYSRPNIKGRTLMKENSDLAPLDKLWRTGANAATRLKFTDNVTIGGKLLDTGSYVLYTVPSKDYWEVVLNKGLGNWGTDGYKEAEDVVRFKVKADKLPVPVETFTMQFANIQAESCELHIIWGNALVRIPISTNIKDRLRAQVEKSMSADPVNPAAYQPAATFYYEWEKNLPKALNAINKATQANPQGFWLFLLKARIEKDMGDKVAAKASAQKCIELATTAKNDEYVKLATALIKSL</sequence>